<dbReference type="AlphaFoldDB" id="A0A074YLZ5"/>
<evidence type="ECO:0000256" key="1">
    <source>
        <dbReference type="SAM" id="Phobius"/>
    </source>
</evidence>
<keyword evidence="1" id="KW-0472">Membrane</keyword>
<dbReference type="RefSeq" id="XP_029764108.1">
    <property type="nucleotide sequence ID" value="XM_029898853.1"/>
</dbReference>
<reference evidence="2 3" key="1">
    <citation type="journal article" date="2014" name="BMC Genomics">
        <title>Genome sequencing of four Aureobasidium pullulans varieties: biotechnological potential, stress tolerance, and description of new species.</title>
        <authorList>
            <person name="Gostin Ar C."/>
            <person name="Ohm R.A."/>
            <person name="Kogej T."/>
            <person name="Sonjak S."/>
            <person name="Turk M."/>
            <person name="Zajc J."/>
            <person name="Zalar P."/>
            <person name="Grube M."/>
            <person name="Sun H."/>
            <person name="Han J."/>
            <person name="Sharma A."/>
            <person name="Chiniquy J."/>
            <person name="Ngan C.Y."/>
            <person name="Lipzen A."/>
            <person name="Barry K."/>
            <person name="Grigoriev I.V."/>
            <person name="Gunde-Cimerman N."/>
        </authorList>
    </citation>
    <scope>NUCLEOTIDE SEQUENCE [LARGE SCALE GENOMIC DNA]</scope>
    <source>
        <strain evidence="2 3">EXF-150</strain>
    </source>
</reference>
<dbReference type="HOGENOM" id="CLU_2276935_0_0_1"/>
<name>A0A074YLZ5_AURPU</name>
<gene>
    <name evidence="2" type="ORF">M438DRAFT_134981</name>
</gene>
<dbReference type="Proteomes" id="UP000030706">
    <property type="component" value="Unassembled WGS sequence"/>
</dbReference>
<proteinExistence type="predicted"/>
<dbReference type="EMBL" id="KL584976">
    <property type="protein sequence ID" value="KEQ87921.1"/>
    <property type="molecule type" value="Genomic_DNA"/>
</dbReference>
<keyword evidence="1" id="KW-0812">Transmembrane</keyword>
<feature type="transmembrane region" description="Helical" evidence="1">
    <location>
        <begin position="16"/>
        <end position="38"/>
    </location>
</feature>
<evidence type="ECO:0000313" key="3">
    <source>
        <dbReference type="Proteomes" id="UP000030706"/>
    </source>
</evidence>
<accession>A0A074YLZ5</accession>
<evidence type="ECO:0000313" key="2">
    <source>
        <dbReference type="EMBL" id="KEQ87921.1"/>
    </source>
</evidence>
<sequence length="102" mass="10772">MSSACKNDPLRRGPKISILLLSIISLTCLCPTQLYPLLSLTISHRHTPQGTGHLPLLNLLLLPKQMGLLAAGPSEVSNLNSPSVFSLGITIALAAFLTLTTA</sequence>
<keyword evidence="1" id="KW-1133">Transmembrane helix</keyword>
<organism evidence="2 3">
    <name type="scientific">Aureobasidium pullulans EXF-150</name>
    <dbReference type="NCBI Taxonomy" id="1043002"/>
    <lineage>
        <taxon>Eukaryota</taxon>
        <taxon>Fungi</taxon>
        <taxon>Dikarya</taxon>
        <taxon>Ascomycota</taxon>
        <taxon>Pezizomycotina</taxon>
        <taxon>Dothideomycetes</taxon>
        <taxon>Dothideomycetidae</taxon>
        <taxon>Dothideales</taxon>
        <taxon>Saccotheciaceae</taxon>
        <taxon>Aureobasidium</taxon>
    </lineage>
</organism>
<feature type="transmembrane region" description="Helical" evidence="1">
    <location>
        <begin position="83"/>
        <end position="101"/>
    </location>
</feature>
<dbReference type="GeneID" id="40741159"/>
<keyword evidence="3" id="KW-1185">Reference proteome</keyword>
<protein>
    <submittedName>
        <fullName evidence="2">Uncharacterized protein</fullName>
    </submittedName>
</protein>